<dbReference type="GO" id="GO:0005524">
    <property type="term" value="F:ATP binding"/>
    <property type="evidence" value="ECO:0007669"/>
    <property type="project" value="UniProtKB-KW"/>
</dbReference>
<dbReference type="Pfam" id="PF02816">
    <property type="entry name" value="Alpha_kinase"/>
    <property type="match status" value="1"/>
</dbReference>
<dbReference type="OrthoDB" id="301415at2759"/>
<evidence type="ECO:0000313" key="8">
    <source>
        <dbReference type="Proteomes" id="UP000728185"/>
    </source>
</evidence>
<dbReference type="SUPFAM" id="SSF56112">
    <property type="entry name" value="Protein kinase-like (PK-like)"/>
    <property type="match status" value="1"/>
</dbReference>
<dbReference type="GO" id="GO:0004674">
    <property type="term" value="F:protein serine/threonine kinase activity"/>
    <property type="evidence" value="ECO:0007669"/>
    <property type="project" value="UniProtKB-KW"/>
</dbReference>
<evidence type="ECO:0000256" key="3">
    <source>
        <dbReference type="ARBA" id="ARBA00022741"/>
    </source>
</evidence>
<keyword evidence="5" id="KW-0067">ATP-binding</keyword>
<dbReference type="AlphaFoldDB" id="A0A8E0S7F9"/>
<dbReference type="InterPro" id="IPR011009">
    <property type="entry name" value="Kinase-like_dom_sf"/>
</dbReference>
<evidence type="ECO:0000256" key="4">
    <source>
        <dbReference type="ARBA" id="ARBA00022777"/>
    </source>
</evidence>
<evidence type="ECO:0000256" key="2">
    <source>
        <dbReference type="ARBA" id="ARBA00022679"/>
    </source>
</evidence>
<organism evidence="7 8">
    <name type="scientific">Fasciolopsis buskii</name>
    <dbReference type="NCBI Taxonomy" id="27845"/>
    <lineage>
        <taxon>Eukaryota</taxon>
        <taxon>Metazoa</taxon>
        <taxon>Spiralia</taxon>
        <taxon>Lophotrochozoa</taxon>
        <taxon>Platyhelminthes</taxon>
        <taxon>Trematoda</taxon>
        <taxon>Digenea</taxon>
        <taxon>Plagiorchiida</taxon>
        <taxon>Echinostomata</taxon>
        <taxon>Echinostomatoidea</taxon>
        <taxon>Fasciolidae</taxon>
        <taxon>Fasciolopsis</taxon>
    </lineage>
</organism>
<evidence type="ECO:0000313" key="7">
    <source>
        <dbReference type="EMBL" id="KAA0200115.1"/>
    </source>
</evidence>
<keyword evidence="7" id="KW-0648">Protein biosynthesis</keyword>
<keyword evidence="7" id="KW-0251">Elongation factor</keyword>
<proteinExistence type="predicted"/>
<dbReference type="PANTHER" id="PTHR45992:SF2">
    <property type="entry name" value="EUKARYOTIC ELONGATION FACTOR 2 KINASE"/>
    <property type="match status" value="1"/>
</dbReference>
<name>A0A8E0S7F9_9TREM</name>
<keyword evidence="3" id="KW-0547">Nucleotide-binding</keyword>
<dbReference type="GO" id="GO:1903013">
    <property type="term" value="P:response to differentiation-inducing factor 1"/>
    <property type="evidence" value="ECO:0007669"/>
    <property type="project" value="TreeGrafter"/>
</dbReference>
<keyword evidence="2" id="KW-0808">Transferase</keyword>
<gene>
    <name evidence="7" type="ORF">FBUS_03329</name>
</gene>
<reference evidence="7" key="1">
    <citation type="submission" date="2019-05" db="EMBL/GenBank/DDBJ databases">
        <title>Annotation for the trematode Fasciolopsis buski.</title>
        <authorList>
            <person name="Choi Y.-J."/>
        </authorList>
    </citation>
    <scope>NUCLEOTIDE SEQUENCE</scope>
    <source>
        <strain evidence="7">HT</strain>
        <tissue evidence="7">Whole worm</tissue>
    </source>
</reference>
<protein>
    <submittedName>
        <fullName evidence="7">Eukaryotic elongation factor 2 kinase</fullName>
    </submittedName>
</protein>
<dbReference type="InterPro" id="IPR004166">
    <property type="entry name" value="a-kinase_dom"/>
</dbReference>
<dbReference type="PANTHER" id="PTHR45992">
    <property type="entry name" value="EUKARYOTIC ELONGATION FACTOR 2 KINASE-RELATED"/>
    <property type="match status" value="1"/>
</dbReference>
<evidence type="ECO:0000259" key="6">
    <source>
        <dbReference type="PROSITE" id="PS51158"/>
    </source>
</evidence>
<sequence>MDIFQLTVLELRGASDSSTSSNKMVCFYHTKLCKDVEYWNYNSNSGFFNERLRNTQQPSCHFPFERSGRRLPIVDIQGVGYLYTDLQIHTADGVGYSNGILVSRGMDFSFTVIALIHCVSG</sequence>
<keyword evidence="8" id="KW-1185">Reference proteome</keyword>
<keyword evidence="4 7" id="KW-0418">Kinase</keyword>
<dbReference type="Proteomes" id="UP000728185">
    <property type="component" value="Unassembled WGS sequence"/>
</dbReference>
<dbReference type="Gene3D" id="3.20.200.10">
    <property type="entry name" value="MHCK/EF2 kinase"/>
    <property type="match status" value="1"/>
</dbReference>
<dbReference type="GO" id="GO:0031037">
    <property type="term" value="P:myosin II filament disassembly"/>
    <property type="evidence" value="ECO:0007669"/>
    <property type="project" value="TreeGrafter"/>
</dbReference>
<dbReference type="EMBL" id="LUCM01000727">
    <property type="protein sequence ID" value="KAA0200115.1"/>
    <property type="molecule type" value="Genomic_DNA"/>
</dbReference>
<feature type="domain" description="Alpha-type protein kinase" evidence="6">
    <location>
        <begin position="1"/>
        <end position="121"/>
    </location>
</feature>
<dbReference type="GO" id="GO:0003746">
    <property type="term" value="F:translation elongation factor activity"/>
    <property type="evidence" value="ECO:0007669"/>
    <property type="project" value="UniProtKB-KW"/>
</dbReference>
<comment type="caution">
    <text evidence="7">The sequence shown here is derived from an EMBL/GenBank/DDBJ whole genome shotgun (WGS) entry which is preliminary data.</text>
</comment>
<evidence type="ECO:0000256" key="5">
    <source>
        <dbReference type="ARBA" id="ARBA00022840"/>
    </source>
</evidence>
<accession>A0A8E0S7F9</accession>
<evidence type="ECO:0000256" key="1">
    <source>
        <dbReference type="ARBA" id="ARBA00022527"/>
    </source>
</evidence>
<keyword evidence="1" id="KW-0723">Serine/threonine-protein kinase</keyword>
<dbReference type="InterPro" id="IPR051852">
    <property type="entry name" value="Alpha-type_PK"/>
</dbReference>
<dbReference type="PROSITE" id="PS51158">
    <property type="entry name" value="ALPHA_KINASE"/>
    <property type="match status" value="1"/>
</dbReference>